<dbReference type="RefSeq" id="WP_108915326.1">
    <property type="nucleotide sequence ID" value="NZ_BGJY01000001.1"/>
</dbReference>
<evidence type="ECO:0000313" key="1">
    <source>
        <dbReference type="EMBL" id="PWB95646.1"/>
    </source>
</evidence>
<keyword evidence="2" id="KW-1185">Reference proteome</keyword>
<name>A0A2U1SVM3_METSR</name>
<comment type="caution">
    <text evidence="1">The sequence shown here is derived from an EMBL/GenBank/DDBJ whole genome shotgun (WGS) entry which is preliminary data.</text>
</comment>
<organism evidence="1 2">
    <name type="scientific">Methylosinus sporium</name>
    <dbReference type="NCBI Taxonomy" id="428"/>
    <lineage>
        <taxon>Bacteria</taxon>
        <taxon>Pseudomonadati</taxon>
        <taxon>Pseudomonadota</taxon>
        <taxon>Alphaproteobacteria</taxon>
        <taxon>Hyphomicrobiales</taxon>
        <taxon>Methylocystaceae</taxon>
        <taxon>Methylosinus</taxon>
    </lineage>
</organism>
<sequence length="70" mass="7665">MFTLVRSSPFDEWLSGLADRKGKARILARLTSAAHGNFGDCGATVLCGGDKGSQRRDIERAKELARELKE</sequence>
<dbReference type="Proteomes" id="UP000245137">
    <property type="component" value="Unassembled WGS sequence"/>
</dbReference>
<protein>
    <submittedName>
        <fullName evidence="1">Addiction module protein</fullName>
    </submittedName>
</protein>
<gene>
    <name evidence="1" type="ORF">C5689_00570</name>
</gene>
<dbReference type="AlphaFoldDB" id="A0A2U1SVM3"/>
<reference evidence="1 2" key="1">
    <citation type="journal article" date="2018" name="Appl. Microbiol. Biotechnol.">
        <title>Co-cultivation of the strictly anaerobic methanogen Methanosarcina barkeri with aerobic methanotrophs in an oxygen-limited membrane bioreactor.</title>
        <authorList>
            <person name="In 't Zandt M.H."/>
            <person name="van den Bosch T.J.M."/>
            <person name="Rijkers R."/>
            <person name="van Kessel M.A.H.J."/>
            <person name="Jetten M.S.M."/>
            <person name="Welte C.U."/>
        </authorList>
    </citation>
    <scope>NUCLEOTIDE SEQUENCE [LARGE SCALE GENOMIC DNA]</scope>
    <source>
        <strain evidence="1 2">DSM 17706</strain>
    </source>
</reference>
<dbReference type="OrthoDB" id="5296237at2"/>
<dbReference type="EMBL" id="PUIV01000001">
    <property type="protein sequence ID" value="PWB95646.1"/>
    <property type="molecule type" value="Genomic_DNA"/>
</dbReference>
<evidence type="ECO:0000313" key="2">
    <source>
        <dbReference type="Proteomes" id="UP000245137"/>
    </source>
</evidence>
<proteinExistence type="predicted"/>
<accession>A0A2U1SVM3</accession>